<protein>
    <recommendedName>
        <fullName evidence="6">C3H1-type domain-containing protein</fullName>
    </recommendedName>
</protein>
<evidence type="ECO:0000313" key="8">
    <source>
        <dbReference type="Proteomes" id="UP000756921"/>
    </source>
</evidence>
<sequence>TPSNGAEQAEDSSPTSNSARNVRPRSEDSFSLPSPPVLPETCQYQLKVLANIPEDLPFFTTTALTISKSCALESQATPYLVNTLTEALRDEGADEKKVYTARAIWENSRNLCKAKEIGAMLGTVDTLQKGLYFLIEGAKKCSSSQVTAQLQRRLNAAIAECLAGRDDEIRVEKAVSGSAIPTNLEGSQGASRSINKGQKQPIEAPKLVPNYLSYNDDTPASHIDGPQSRASNEDKRGSVAREATSAVLDTIDQLISDGAKAAKARPSTAPYRGEQQDSGNSDSQSKVDILALLETGLGGPIVPSATDWLRQESSNALDTEVSSSEALPSESLNKQAADGAKNLLTPSDTSKSLKVVPSINGATPIREARIPSTDMGYNEALKREPRVKTEYTYSDSDRVSSDQAERNLAYSTASTGNAGYKLVISGHTQSKRRLPDRPLSERISCGNMHDKGPTQSTPDCLTCFFWFSRGFCERGDRCKFRHEWQDYVASCPKSGGMPIKVIPMSTMEETRKATLASDPNHVSVRDRQNDPKPNSNTALTDTPILDLLLDDCIPIEPGSASRVISSIISNIRARKDRSQGDFVTELYDYKGKPSNFDLYRHSGLPSKLGGAMTKVSYNRDHTRRTLEEILRPFVEANTKKFPDLPERTSKKQREGGGRSQANWP</sequence>
<feature type="non-terminal residue" evidence="7">
    <location>
        <position position="1"/>
    </location>
</feature>
<dbReference type="InterPro" id="IPR036855">
    <property type="entry name" value="Znf_CCCH_sf"/>
</dbReference>
<evidence type="ECO:0000256" key="5">
    <source>
        <dbReference type="SAM" id="MobiDB-lite"/>
    </source>
</evidence>
<feature type="compositionally biased region" description="Polar residues" evidence="5">
    <location>
        <begin position="1"/>
        <end position="20"/>
    </location>
</feature>
<proteinExistence type="predicted"/>
<feature type="compositionally biased region" description="Basic and acidic residues" evidence="5">
    <location>
        <begin position="637"/>
        <end position="656"/>
    </location>
</feature>
<feature type="region of interest" description="Disordered" evidence="5">
    <location>
        <begin position="637"/>
        <end position="664"/>
    </location>
</feature>
<evidence type="ECO:0000256" key="2">
    <source>
        <dbReference type="ARBA" id="ARBA00022771"/>
    </source>
</evidence>
<keyword evidence="1 4" id="KW-0479">Metal-binding</keyword>
<name>A0A9P6KIN0_9PLEO</name>
<reference evidence="7" key="1">
    <citation type="journal article" date="2020" name="Mol. Plant Microbe Interact.">
        <title>Genome Sequence of the Biocontrol Agent Coniothyrium minitans strain Conio (IMI 134523).</title>
        <authorList>
            <person name="Patel D."/>
            <person name="Shittu T.A."/>
            <person name="Baroncelli R."/>
            <person name="Muthumeenakshi S."/>
            <person name="Osborne T.H."/>
            <person name="Janganan T.K."/>
            <person name="Sreenivasaprasad S."/>
        </authorList>
    </citation>
    <scope>NUCLEOTIDE SEQUENCE</scope>
    <source>
        <strain evidence="7">Conio</strain>
    </source>
</reference>
<dbReference type="EMBL" id="WJXW01000020">
    <property type="protein sequence ID" value="KAF9728468.1"/>
    <property type="molecule type" value="Genomic_DNA"/>
</dbReference>
<keyword evidence="2 4" id="KW-0863">Zinc-finger</keyword>
<evidence type="ECO:0000256" key="1">
    <source>
        <dbReference type="ARBA" id="ARBA00022723"/>
    </source>
</evidence>
<feature type="region of interest" description="Disordered" evidence="5">
    <location>
        <begin position="180"/>
        <end position="241"/>
    </location>
</feature>
<feature type="region of interest" description="Disordered" evidence="5">
    <location>
        <begin position="259"/>
        <end position="284"/>
    </location>
</feature>
<dbReference type="SUPFAM" id="SSF90229">
    <property type="entry name" value="CCCH zinc finger"/>
    <property type="match status" value="1"/>
</dbReference>
<feature type="zinc finger region" description="C3H1-type" evidence="4">
    <location>
        <begin position="462"/>
        <end position="485"/>
    </location>
</feature>
<dbReference type="PROSITE" id="PS50103">
    <property type="entry name" value="ZF_C3H1"/>
    <property type="match status" value="1"/>
</dbReference>
<organism evidence="7 8">
    <name type="scientific">Paraphaeosphaeria minitans</name>
    <dbReference type="NCBI Taxonomy" id="565426"/>
    <lineage>
        <taxon>Eukaryota</taxon>
        <taxon>Fungi</taxon>
        <taxon>Dikarya</taxon>
        <taxon>Ascomycota</taxon>
        <taxon>Pezizomycotina</taxon>
        <taxon>Dothideomycetes</taxon>
        <taxon>Pleosporomycetidae</taxon>
        <taxon>Pleosporales</taxon>
        <taxon>Massarineae</taxon>
        <taxon>Didymosphaeriaceae</taxon>
        <taxon>Paraphaeosphaeria</taxon>
    </lineage>
</organism>
<feature type="region of interest" description="Disordered" evidence="5">
    <location>
        <begin position="1"/>
        <end position="36"/>
    </location>
</feature>
<keyword evidence="8" id="KW-1185">Reference proteome</keyword>
<gene>
    <name evidence="7" type="ORF">PMIN01_13601</name>
</gene>
<feature type="region of interest" description="Disordered" evidence="5">
    <location>
        <begin position="513"/>
        <end position="539"/>
    </location>
</feature>
<dbReference type="InterPro" id="IPR000571">
    <property type="entry name" value="Znf_CCCH"/>
</dbReference>
<dbReference type="GO" id="GO:0008270">
    <property type="term" value="F:zinc ion binding"/>
    <property type="evidence" value="ECO:0007669"/>
    <property type="project" value="UniProtKB-KW"/>
</dbReference>
<accession>A0A9P6KIN0</accession>
<keyword evidence="3 4" id="KW-0862">Zinc</keyword>
<feature type="domain" description="C3H1-type" evidence="6">
    <location>
        <begin position="462"/>
        <end position="485"/>
    </location>
</feature>
<evidence type="ECO:0000256" key="3">
    <source>
        <dbReference type="ARBA" id="ARBA00022833"/>
    </source>
</evidence>
<evidence type="ECO:0000256" key="4">
    <source>
        <dbReference type="PROSITE-ProRule" id="PRU00723"/>
    </source>
</evidence>
<evidence type="ECO:0000259" key="6">
    <source>
        <dbReference type="PROSITE" id="PS50103"/>
    </source>
</evidence>
<evidence type="ECO:0000313" key="7">
    <source>
        <dbReference type="EMBL" id="KAF9728468.1"/>
    </source>
</evidence>
<feature type="compositionally biased region" description="Polar residues" evidence="5">
    <location>
        <begin position="180"/>
        <end position="198"/>
    </location>
</feature>
<dbReference type="Proteomes" id="UP000756921">
    <property type="component" value="Unassembled WGS sequence"/>
</dbReference>
<dbReference type="OrthoDB" id="3677098at2759"/>
<dbReference type="AlphaFoldDB" id="A0A9P6KIN0"/>
<comment type="caution">
    <text evidence="7">The sequence shown here is derived from an EMBL/GenBank/DDBJ whole genome shotgun (WGS) entry which is preliminary data.</text>
</comment>